<dbReference type="Gene3D" id="3.40.50.720">
    <property type="entry name" value="NAD(P)-binding Rossmann-like Domain"/>
    <property type="match status" value="1"/>
</dbReference>
<accession>A0ABX2EAR2</accession>
<dbReference type="InterPro" id="IPR036291">
    <property type="entry name" value="NAD(P)-bd_dom_sf"/>
</dbReference>
<proteinExistence type="inferred from homology"/>
<reference evidence="4 5" key="1">
    <citation type="submission" date="2020-05" db="EMBL/GenBank/DDBJ databases">
        <title>Aquincola sp. isolate from soil.</title>
        <authorList>
            <person name="Han J."/>
            <person name="Kim D.-U."/>
        </authorList>
    </citation>
    <scope>NUCLEOTIDE SEQUENCE [LARGE SCALE GENOMIC DNA]</scope>
    <source>
        <strain evidence="4 5">S2</strain>
    </source>
</reference>
<evidence type="ECO:0000256" key="2">
    <source>
        <dbReference type="ARBA" id="ARBA00023002"/>
    </source>
</evidence>
<evidence type="ECO:0000256" key="1">
    <source>
        <dbReference type="ARBA" id="ARBA00006484"/>
    </source>
</evidence>
<dbReference type="PRINTS" id="PR00080">
    <property type="entry name" value="SDRFAMILY"/>
</dbReference>
<dbReference type="InterPro" id="IPR051911">
    <property type="entry name" value="SDR_oxidoreductase"/>
</dbReference>
<comment type="caution">
    <text evidence="4">The sequence shown here is derived from an EMBL/GenBank/DDBJ whole genome shotgun (WGS) entry which is preliminary data.</text>
</comment>
<dbReference type="Proteomes" id="UP000737171">
    <property type="component" value="Unassembled WGS sequence"/>
</dbReference>
<dbReference type="SUPFAM" id="SSF51735">
    <property type="entry name" value="NAD(P)-binding Rossmann-fold domains"/>
    <property type="match status" value="1"/>
</dbReference>
<dbReference type="PANTHER" id="PTHR43976:SF16">
    <property type="entry name" value="SHORT-CHAIN DEHYDROGENASE_REDUCTASE FAMILY PROTEIN"/>
    <property type="match status" value="1"/>
</dbReference>
<dbReference type="PANTHER" id="PTHR43976">
    <property type="entry name" value="SHORT CHAIN DEHYDROGENASE"/>
    <property type="match status" value="1"/>
</dbReference>
<evidence type="ECO:0000256" key="3">
    <source>
        <dbReference type="RuleBase" id="RU000363"/>
    </source>
</evidence>
<name>A0ABX2EAR2_9BURK</name>
<organism evidence="4 5">
    <name type="scientific">Pseudaquabacterium terrae</name>
    <dbReference type="NCBI Taxonomy" id="2732868"/>
    <lineage>
        <taxon>Bacteria</taxon>
        <taxon>Pseudomonadati</taxon>
        <taxon>Pseudomonadota</taxon>
        <taxon>Betaproteobacteria</taxon>
        <taxon>Burkholderiales</taxon>
        <taxon>Sphaerotilaceae</taxon>
        <taxon>Pseudaquabacterium</taxon>
    </lineage>
</organism>
<gene>
    <name evidence="4" type="ORF">HLB44_02955</name>
</gene>
<dbReference type="PRINTS" id="PR00081">
    <property type="entry name" value="GDHRDH"/>
</dbReference>
<keyword evidence="2" id="KW-0560">Oxidoreductase</keyword>
<comment type="similarity">
    <text evidence="1 3">Belongs to the short-chain dehydrogenases/reductases (SDR) family.</text>
</comment>
<evidence type="ECO:0000313" key="4">
    <source>
        <dbReference type="EMBL" id="NRF65940.1"/>
    </source>
</evidence>
<dbReference type="EMBL" id="JABRWJ010000001">
    <property type="protein sequence ID" value="NRF65940.1"/>
    <property type="molecule type" value="Genomic_DNA"/>
</dbReference>
<sequence>MNAIDNTTPKTVLITGCSSGIGRAAAHRFAQAGWRVAATMRNTGDAGDLAELPNVLVHALDVTDQASVKAAIDATLARFGRIDAVINNAGFGLFGPFETASDAVIERQFNTNVFGVFNVIRAVLPALRSQGGGVIVNVASVGGLTTLPFNSLYHATKYAVVGFTEGLNHELAQFGIRAKFVAPGGVSTDFAGRSLSVTFADQNHPYAASVAKAMEAWGSRRGGYATPAQTAEAIFTAATDDTAQVRYVCGADAESLLATRAKLDDAGYLQLVRQSFGLDAQSAT</sequence>
<dbReference type="Pfam" id="PF00106">
    <property type="entry name" value="adh_short"/>
    <property type="match status" value="1"/>
</dbReference>
<dbReference type="CDD" id="cd05374">
    <property type="entry name" value="17beta-HSD-like_SDR_c"/>
    <property type="match status" value="1"/>
</dbReference>
<keyword evidence="5" id="KW-1185">Reference proteome</keyword>
<dbReference type="InterPro" id="IPR002347">
    <property type="entry name" value="SDR_fam"/>
</dbReference>
<dbReference type="RefSeq" id="WP_173120428.1">
    <property type="nucleotide sequence ID" value="NZ_JABRWJ010000001.1"/>
</dbReference>
<evidence type="ECO:0000313" key="5">
    <source>
        <dbReference type="Proteomes" id="UP000737171"/>
    </source>
</evidence>
<protein>
    <submittedName>
        <fullName evidence="4">SDR family oxidoreductase</fullName>
    </submittedName>
</protein>